<dbReference type="EMBL" id="FOMT01000003">
    <property type="protein sequence ID" value="SFE39990.1"/>
    <property type="molecule type" value="Genomic_DNA"/>
</dbReference>
<feature type="transmembrane region" description="Helical" evidence="1">
    <location>
        <begin position="32"/>
        <end position="51"/>
    </location>
</feature>
<keyword evidence="1" id="KW-0812">Transmembrane</keyword>
<accession>A0A1I2AAZ6</accession>
<name>A0A1I2AAZ6_9BACL</name>
<evidence type="ECO:0008006" key="4">
    <source>
        <dbReference type="Google" id="ProtNLM"/>
    </source>
</evidence>
<keyword evidence="3" id="KW-1185">Reference proteome</keyword>
<keyword evidence="1" id="KW-0472">Membrane</keyword>
<dbReference type="AlphaFoldDB" id="A0A1I2AAZ6"/>
<dbReference type="Proteomes" id="UP000198855">
    <property type="component" value="Unassembled WGS sequence"/>
</dbReference>
<keyword evidence="1" id="KW-1133">Transmembrane helix</keyword>
<dbReference type="InterPro" id="IPR020210">
    <property type="entry name" value="Uncharacterised_YpbF_TM"/>
</dbReference>
<dbReference type="RefSeq" id="WP_091186411.1">
    <property type="nucleotide sequence ID" value="NZ_FOMT01000003.1"/>
</dbReference>
<evidence type="ECO:0000256" key="1">
    <source>
        <dbReference type="SAM" id="Phobius"/>
    </source>
</evidence>
<sequence length="144" mass="16837">MAWRDLIPNDARKTFDTLIDRKRKLDIFKSRAAACALLCLFCFLLFAIVYYRNIGTINGSFVSLFEGITNSSFLIFLIAVFIVSFVYLYVLAKEIDKAKKKYETLREETIDRFDTTWLKSISFETRSEISKEMNSYDINIDYKG</sequence>
<dbReference type="OrthoDB" id="2606318at2"/>
<feature type="transmembrane region" description="Helical" evidence="1">
    <location>
        <begin position="71"/>
        <end position="92"/>
    </location>
</feature>
<evidence type="ECO:0000313" key="2">
    <source>
        <dbReference type="EMBL" id="SFE39990.1"/>
    </source>
</evidence>
<gene>
    <name evidence="2" type="ORF">SAMN05216378_2993</name>
</gene>
<evidence type="ECO:0000313" key="3">
    <source>
        <dbReference type="Proteomes" id="UP000198855"/>
    </source>
</evidence>
<reference evidence="3" key="1">
    <citation type="submission" date="2016-10" db="EMBL/GenBank/DDBJ databases">
        <authorList>
            <person name="Varghese N."/>
            <person name="Submissions S."/>
        </authorList>
    </citation>
    <scope>NUCLEOTIDE SEQUENCE [LARGE SCALE GENOMIC DNA]</scope>
    <source>
        <strain evidence="3">CGMCC 1.10784</strain>
    </source>
</reference>
<protein>
    <recommendedName>
        <fullName evidence="4">DUF2663 family protein</fullName>
    </recommendedName>
</protein>
<proteinExistence type="predicted"/>
<dbReference type="Pfam" id="PF10864">
    <property type="entry name" value="DUF2663"/>
    <property type="match status" value="1"/>
</dbReference>
<organism evidence="2 3">
    <name type="scientific">Paenibacillus catalpae</name>
    <dbReference type="NCBI Taxonomy" id="1045775"/>
    <lineage>
        <taxon>Bacteria</taxon>
        <taxon>Bacillati</taxon>
        <taxon>Bacillota</taxon>
        <taxon>Bacilli</taxon>
        <taxon>Bacillales</taxon>
        <taxon>Paenibacillaceae</taxon>
        <taxon>Paenibacillus</taxon>
    </lineage>
</organism>